<name>A0A1E4R4M5_9BACI</name>
<gene>
    <name evidence="1" type="ORF">BG258_05710</name>
</gene>
<dbReference type="EMBL" id="MECQ01000001">
    <property type="protein sequence ID" value="ODV55432.1"/>
    <property type="molecule type" value="Genomic_DNA"/>
</dbReference>
<evidence type="ECO:0000313" key="1">
    <source>
        <dbReference type="EMBL" id="ODV55432.1"/>
    </source>
</evidence>
<dbReference type="AlphaFoldDB" id="A0A1E4R4M5"/>
<comment type="caution">
    <text evidence="1">The sequence shown here is derived from an EMBL/GenBank/DDBJ whole genome shotgun (WGS) entry which is preliminary data.</text>
</comment>
<sequence>MDALEKLNQQINREVALIEDLAIEIVMLAKKGETDIAHLRKQHLHNSLNQLEILHRQKGLWSAVETLNSQGTLQKAVEEYAHQT</sequence>
<organism evidence="1 2">
    <name type="scientific">Lysinibacillus fusiformis</name>
    <dbReference type="NCBI Taxonomy" id="28031"/>
    <lineage>
        <taxon>Bacteria</taxon>
        <taxon>Bacillati</taxon>
        <taxon>Bacillota</taxon>
        <taxon>Bacilli</taxon>
        <taxon>Bacillales</taxon>
        <taxon>Bacillaceae</taxon>
        <taxon>Lysinibacillus</taxon>
    </lineage>
</organism>
<dbReference type="Proteomes" id="UP000094784">
    <property type="component" value="Unassembled WGS sequence"/>
</dbReference>
<evidence type="ECO:0000313" key="2">
    <source>
        <dbReference type="Proteomes" id="UP000094784"/>
    </source>
</evidence>
<protein>
    <submittedName>
        <fullName evidence="1">Uncharacterized protein</fullName>
    </submittedName>
</protein>
<proteinExistence type="predicted"/>
<reference evidence="1 2" key="1">
    <citation type="submission" date="2016-09" db="EMBL/GenBank/DDBJ databases">
        <title>Draft genome sequence of the soil isolate, Lysinibacillus fusiformis M5, a potential hypoxanthine producer.</title>
        <authorList>
            <person name="Gallegos-Monterrosa R."/>
            <person name="Maroti G."/>
            <person name="Balint B."/>
            <person name="Kovacs A.T."/>
        </authorList>
    </citation>
    <scope>NUCLEOTIDE SEQUENCE [LARGE SCALE GENOMIC DNA]</scope>
    <source>
        <strain evidence="1 2">M5</strain>
    </source>
</reference>
<accession>A0A1E4R4M5</accession>
<dbReference type="OrthoDB" id="2739916at2"/>
<dbReference type="RefSeq" id="WP_069480518.1">
    <property type="nucleotide sequence ID" value="NZ_KV766182.1"/>
</dbReference>